<evidence type="ECO:0008006" key="4">
    <source>
        <dbReference type="Google" id="ProtNLM"/>
    </source>
</evidence>
<dbReference type="RefSeq" id="XP_009837194.1">
    <property type="nucleotide sequence ID" value="XM_009838892.1"/>
</dbReference>
<dbReference type="PANTHER" id="PTHR16184:SF6">
    <property type="entry name" value="ELONGATOR COMPLEX PROTEIN 6"/>
    <property type="match status" value="1"/>
</dbReference>
<accession>W4G2P6</accession>
<name>W4G2P6_APHAT</name>
<sequence length="262" mass="28553">MAAAAWPSELVFTPLNLPRKEFILINDVVEASGSFFMHHITSMFLKADQRVCVVALADSLDHFAAVGRKLGANVVKAQHASPPSWLHIDGFSHPADWCKPQHLQEDAPSTPSSVHATFSPASDDAASLCALFCQVRDFVGTQSSPVCIAVDDTSALVDMFGVRNTLTFLRYCRHLALSTASVLVVVNHTDVEADGMYFTAALTDLATFEYSVRGLDSGYCKDIHGAVTMRRPVLLAVDKPLDTERGVTVQYKLVENGIRVFP</sequence>
<dbReference type="InterPro" id="IPR018627">
    <property type="entry name" value="ELP6"/>
</dbReference>
<dbReference type="EMBL" id="KI913149">
    <property type="protein sequence ID" value="ETV73319.1"/>
    <property type="molecule type" value="Genomic_DNA"/>
</dbReference>
<dbReference type="AlphaFoldDB" id="W4G2P6"/>
<dbReference type="EMBL" id="KI913149">
    <property type="protein sequence ID" value="ETV73318.1"/>
    <property type="molecule type" value="Genomic_DNA"/>
</dbReference>
<proteinExistence type="inferred from homology"/>
<comment type="similarity">
    <text evidence="2">Belongs to the ELP6 family.</text>
</comment>
<dbReference type="OrthoDB" id="9995306at2759"/>
<gene>
    <name evidence="3" type="ORF">H257_11843</name>
</gene>
<dbReference type="GO" id="GO:0002098">
    <property type="term" value="P:tRNA wobble uridine modification"/>
    <property type="evidence" value="ECO:0007669"/>
    <property type="project" value="InterPro"/>
</dbReference>
<dbReference type="VEuPathDB" id="FungiDB:H257_11843"/>
<dbReference type="RefSeq" id="XP_009837196.1">
    <property type="nucleotide sequence ID" value="XM_009838894.1"/>
</dbReference>
<evidence type="ECO:0000256" key="2">
    <source>
        <dbReference type="ARBA" id="ARBA00008837"/>
    </source>
</evidence>
<protein>
    <recommendedName>
        <fullName evidence="4">Elongator complex protein 6</fullName>
    </recommendedName>
</protein>
<comment type="pathway">
    <text evidence="1">tRNA modification; 5-methoxycarbonylmethyl-2-thiouridine-tRNA biosynthesis.</text>
</comment>
<evidence type="ECO:0000313" key="3">
    <source>
        <dbReference type="EMBL" id="ETV73319.1"/>
    </source>
</evidence>
<dbReference type="GeneID" id="20813839"/>
<dbReference type="PANTHER" id="PTHR16184">
    <property type="entry name" value="ELONGATOR COMPLEX PROTEIN 6"/>
    <property type="match status" value="1"/>
</dbReference>
<dbReference type="GO" id="GO:0033588">
    <property type="term" value="C:elongator holoenzyme complex"/>
    <property type="evidence" value="ECO:0007669"/>
    <property type="project" value="InterPro"/>
</dbReference>
<dbReference type="STRING" id="112090.W4G2P6"/>
<dbReference type="Gene3D" id="3.40.50.300">
    <property type="entry name" value="P-loop containing nucleotide triphosphate hydrolases"/>
    <property type="match status" value="1"/>
</dbReference>
<reference evidence="3" key="1">
    <citation type="submission" date="2013-12" db="EMBL/GenBank/DDBJ databases">
        <title>The Genome Sequence of Aphanomyces astaci APO3.</title>
        <authorList>
            <consortium name="The Broad Institute Genomics Platform"/>
            <person name="Russ C."/>
            <person name="Tyler B."/>
            <person name="van West P."/>
            <person name="Dieguez-Uribeondo J."/>
            <person name="Young S.K."/>
            <person name="Zeng Q."/>
            <person name="Gargeya S."/>
            <person name="Fitzgerald M."/>
            <person name="Abouelleil A."/>
            <person name="Alvarado L."/>
            <person name="Chapman S.B."/>
            <person name="Gainer-Dewar J."/>
            <person name="Goldberg J."/>
            <person name="Griggs A."/>
            <person name="Gujja S."/>
            <person name="Hansen M."/>
            <person name="Howarth C."/>
            <person name="Imamovic A."/>
            <person name="Ireland A."/>
            <person name="Larimer J."/>
            <person name="McCowan C."/>
            <person name="Murphy C."/>
            <person name="Pearson M."/>
            <person name="Poon T.W."/>
            <person name="Priest M."/>
            <person name="Roberts A."/>
            <person name="Saif S."/>
            <person name="Shea T."/>
            <person name="Sykes S."/>
            <person name="Wortman J."/>
            <person name="Nusbaum C."/>
            <person name="Birren B."/>
        </authorList>
    </citation>
    <scope>NUCLEOTIDE SEQUENCE [LARGE SCALE GENOMIC DNA]</scope>
    <source>
        <strain evidence="3">APO3</strain>
    </source>
</reference>
<dbReference type="InterPro" id="IPR027417">
    <property type="entry name" value="P-loop_NTPase"/>
</dbReference>
<evidence type="ECO:0000256" key="1">
    <source>
        <dbReference type="ARBA" id="ARBA00005043"/>
    </source>
</evidence>
<dbReference type="UniPathway" id="UPA00988"/>
<dbReference type="Pfam" id="PF09807">
    <property type="entry name" value="ELP6"/>
    <property type="match status" value="1"/>
</dbReference>
<organism evidence="3">
    <name type="scientific">Aphanomyces astaci</name>
    <name type="common">Crayfish plague agent</name>
    <dbReference type="NCBI Taxonomy" id="112090"/>
    <lineage>
        <taxon>Eukaryota</taxon>
        <taxon>Sar</taxon>
        <taxon>Stramenopiles</taxon>
        <taxon>Oomycota</taxon>
        <taxon>Saprolegniomycetes</taxon>
        <taxon>Saprolegniales</taxon>
        <taxon>Verrucalvaceae</taxon>
        <taxon>Aphanomyces</taxon>
    </lineage>
</organism>